<dbReference type="PRINTS" id="PR00411">
    <property type="entry name" value="PNDRDTASEI"/>
</dbReference>
<evidence type="ECO:0000259" key="10">
    <source>
        <dbReference type="Pfam" id="PF02852"/>
    </source>
</evidence>
<evidence type="ECO:0000256" key="8">
    <source>
        <dbReference type="ARBA" id="ARBA00049187"/>
    </source>
</evidence>
<organism evidence="12 13">
    <name type="scientific">Persephonella atlantica</name>
    <dbReference type="NCBI Taxonomy" id="2699429"/>
    <lineage>
        <taxon>Bacteria</taxon>
        <taxon>Pseudomonadati</taxon>
        <taxon>Aquificota</taxon>
        <taxon>Aquificia</taxon>
        <taxon>Aquificales</taxon>
        <taxon>Hydrogenothermaceae</taxon>
        <taxon>Persephonella</taxon>
    </lineage>
</organism>
<dbReference type="Gene3D" id="3.30.390.30">
    <property type="match status" value="1"/>
</dbReference>
<evidence type="ECO:0000256" key="6">
    <source>
        <dbReference type="ARBA" id="ARBA00022827"/>
    </source>
</evidence>
<dbReference type="PRINTS" id="PR00368">
    <property type="entry name" value="FADPNR"/>
</dbReference>
<comment type="cofactor">
    <cofactor evidence="9">
        <name>FAD</name>
        <dbReference type="ChEBI" id="CHEBI:57692"/>
    </cofactor>
    <text evidence="9">Binds 1 FAD per subunit.</text>
</comment>
<dbReference type="EC" id="1.8.1.4" evidence="3 9"/>
<keyword evidence="13" id="KW-1185">Reference proteome</keyword>
<dbReference type="Pfam" id="PF07992">
    <property type="entry name" value="Pyr_redox_2"/>
    <property type="match status" value="1"/>
</dbReference>
<keyword evidence="7 9" id="KW-0520">NAD</keyword>
<evidence type="ECO:0000256" key="5">
    <source>
        <dbReference type="ARBA" id="ARBA00022630"/>
    </source>
</evidence>
<name>A0ABS1GGT3_9AQUI</name>
<comment type="caution">
    <text evidence="12">The sequence shown here is derived from an EMBL/GenBank/DDBJ whole genome shotgun (WGS) entry which is preliminary data.</text>
</comment>
<evidence type="ECO:0000256" key="1">
    <source>
        <dbReference type="ARBA" id="ARBA00004496"/>
    </source>
</evidence>
<evidence type="ECO:0000259" key="11">
    <source>
        <dbReference type="Pfam" id="PF07992"/>
    </source>
</evidence>
<evidence type="ECO:0000256" key="9">
    <source>
        <dbReference type="RuleBase" id="RU003692"/>
    </source>
</evidence>
<dbReference type="InterPro" id="IPR016156">
    <property type="entry name" value="FAD/NAD-linked_Rdtase_dimer_sf"/>
</dbReference>
<dbReference type="PANTHER" id="PTHR22912">
    <property type="entry name" value="DISULFIDE OXIDOREDUCTASE"/>
    <property type="match status" value="1"/>
</dbReference>
<dbReference type="InterPro" id="IPR023753">
    <property type="entry name" value="FAD/NAD-binding_dom"/>
</dbReference>
<dbReference type="RefSeq" id="WP_200673532.1">
    <property type="nucleotide sequence ID" value="NZ_JAACYA010000001.1"/>
</dbReference>
<proteinExistence type="inferred from homology"/>
<dbReference type="Proteomes" id="UP000772812">
    <property type="component" value="Unassembled WGS sequence"/>
</dbReference>
<dbReference type="SUPFAM" id="SSF51905">
    <property type="entry name" value="FAD/NAD(P)-binding domain"/>
    <property type="match status" value="1"/>
</dbReference>
<dbReference type="PIRSF" id="PIRSF000350">
    <property type="entry name" value="Mercury_reductase_MerA"/>
    <property type="match status" value="1"/>
</dbReference>
<keyword evidence="9" id="KW-0676">Redox-active center</keyword>
<gene>
    <name evidence="12" type="primary">lpdA</name>
    <name evidence="12" type="ORF">GWK41_03575</name>
</gene>
<dbReference type="SUPFAM" id="SSF55424">
    <property type="entry name" value="FAD/NAD-linked reductases, dimerisation (C-terminal) domain"/>
    <property type="match status" value="1"/>
</dbReference>
<evidence type="ECO:0000256" key="7">
    <source>
        <dbReference type="ARBA" id="ARBA00023027"/>
    </source>
</evidence>
<evidence type="ECO:0000313" key="12">
    <source>
        <dbReference type="EMBL" id="MBK3332147.1"/>
    </source>
</evidence>
<comment type="catalytic activity">
    <reaction evidence="8 9">
        <text>N(6)-[(R)-dihydrolipoyl]-L-lysyl-[protein] + NAD(+) = N(6)-[(R)-lipoyl]-L-lysyl-[protein] + NADH + H(+)</text>
        <dbReference type="Rhea" id="RHEA:15045"/>
        <dbReference type="Rhea" id="RHEA-COMP:10474"/>
        <dbReference type="Rhea" id="RHEA-COMP:10475"/>
        <dbReference type="ChEBI" id="CHEBI:15378"/>
        <dbReference type="ChEBI" id="CHEBI:57540"/>
        <dbReference type="ChEBI" id="CHEBI:57945"/>
        <dbReference type="ChEBI" id="CHEBI:83099"/>
        <dbReference type="ChEBI" id="CHEBI:83100"/>
        <dbReference type="EC" id="1.8.1.4"/>
    </reaction>
</comment>
<feature type="domain" description="Pyridine nucleotide-disulphide oxidoreductase dimerisation" evidence="10">
    <location>
        <begin position="341"/>
        <end position="446"/>
    </location>
</feature>
<keyword evidence="6 9" id="KW-0274">FAD</keyword>
<dbReference type="InterPro" id="IPR001100">
    <property type="entry name" value="Pyr_nuc-diS_OxRdtase"/>
</dbReference>
<comment type="subcellular location">
    <subcellularLocation>
        <location evidence="1">Cytoplasm</location>
    </subcellularLocation>
</comment>
<evidence type="ECO:0000256" key="3">
    <source>
        <dbReference type="ARBA" id="ARBA00012608"/>
    </source>
</evidence>
<keyword evidence="9 12" id="KW-0560">Oxidoreductase</keyword>
<dbReference type="InterPro" id="IPR006258">
    <property type="entry name" value="Lipoamide_DH"/>
</dbReference>
<dbReference type="NCBIfam" id="TIGR01350">
    <property type="entry name" value="lipoamide_DH"/>
    <property type="match status" value="1"/>
</dbReference>
<dbReference type="EMBL" id="JAACYA010000001">
    <property type="protein sequence ID" value="MBK3332147.1"/>
    <property type="molecule type" value="Genomic_DNA"/>
</dbReference>
<comment type="similarity">
    <text evidence="2 9">Belongs to the class-I pyridine nucleotide-disulfide oxidoreductase family.</text>
</comment>
<dbReference type="InterPro" id="IPR036188">
    <property type="entry name" value="FAD/NAD-bd_sf"/>
</dbReference>
<dbReference type="PANTHER" id="PTHR22912:SF217">
    <property type="entry name" value="DIHYDROLIPOYL DEHYDROGENASE"/>
    <property type="match status" value="1"/>
</dbReference>
<comment type="miscellaneous">
    <text evidence="9">The active site is a redox-active disulfide bond.</text>
</comment>
<sequence length="459" mass="50926">MYDLIIIGMGPGGYEATMTALRKKLNIAIVEKGKLGGNCLNRACIPTKYYRAGAHLSEKLEKAQLYGIDLTVSNVSFTKAKEGKDKAISFLRKSLSQLLKAKKTPVFKGTGRIVDKNTVEITYPDGSKEEIKGKYILIATGSIPSSVGGIVPDGEYILTTEDFMENLEQLPENLVVIGGGVAGCEIGYIASAYGSNVTIVEIKDRLLPIPSVSMEVSKNLQRKFKKLGIQFLLNTYVKDYRIENNKIILLLSDGKEITADRVLLSVGRKPNTQNIDSIGIEKDERGFIKVNQFLQTNFDNIYACGDVVSSPMLAHVAAYEARIAIKNMFEEKKEKIDYSIIPWAIFSAFEIAHVGLTEEQAKKKGIDAISGYYPYTYNEKAVDELESEGFVRLVFDKNSHRLIGGTVVGIEASEIIHTIAYGIKNKMTAEEIHSFVYFHPSLSEIFIYATYDIVEGKLF</sequence>
<accession>A0ABS1GGT3</accession>
<keyword evidence="5 9" id="KW-0285">Flavoprotein</keyword>
<reference evidence="12 13" key="1">
    <citation type="journal article" date="2021" name="Syst. Appl. Microbiol.">
        <title>Persephonella atlantica sp. nov.: How to adapt to physico-chemical gradients in high temperature hydrothermal habitats.</title>
        <authorList>
            <person name="Francois D.X."/>
            <person name="Godfroy A."/>
            <person name="Mathien C."/>
            <person name="Aube J."/>
            <person name="Cathalot C."/>
            <person name="Lesongeur F."/>
            <person name="L'Haridon S."/>
            <person name="Philippon X."/>
            <person name="Roussel E.G."/>
        </authorList>
    </citation>
    <scope>NUCLEOTIDE SEQUENCE [LARGE SCALE GENOMIC DNA]</scope>
    <source>
        <strain evidence="12 13">MO1340</strain>
    </source>
</reference>
<protein>
    <recommendedName>
        <fullName evidence="4 9">Dihydrolipoyl dehydrogenase</fullName>
        <ecNumber evidence="3 9">1.8.1.4</ecNumber>
    </recommendedName>
</protein>
<dbReference type="Gene3D" id="3.50.50.60">
    <property type="entry name" value="FAD/NAD(P)-binding domain"/>
    <property type="match status" value="2"/>
</dbReference>
<dbReference type="Pfam" id="PF02852">
    <property type="entry name" value="Pyr_redox_dim"/>
    <property type="match status" value="1"/>
</dbReference>
<feature type="domain" description="FAD/NAD(P)-binding" evidence="11">
    <location>
        <begin position="2"/>
        <end position="321"/>
    </location>
</feature>
<dbReference type="InterPro" id="IPR050151">
    <property type="entry name" value="Class-I_Pyr_Nuc-Dis_Oxidored"/>
</dbReference>
<evidence type="ECO:0000256" key="4">
    <source>
        <dbReference type="ARBA" id="ARBA00016961"/>
    </source>
</evidence>
<dbReference type="InterPro" id="IPR004099">
    <property type="entry name" value="Pyr_nucl-diS_OxRdtase_dimer"/>
</dbReference>
<evidence type="ECO:0000313" key="13">
    <source>
        <dbReference type="Proteomes" id="UP000772812"/>
    </source>
</evidence>
<evidence type="ECO:0000256" key="2">
    <source>
        <dbReference type="ARBA" id="ARBA00007532"/>
    </source>
</evidence>
<dbReference type="GO" id="GO:0004148">
    <property type="term" value="F:dihydrolipoyl dehydrogenase (NADH) activity"/>
    <property type="evidence" value="ECO:0007669"/>
    <property type="project" value="UniProtKB-EC"/>
</dbReference>